<feature type="transmembrane region" description="Helical" evidence="19">
    <location>
        <begin position="133"/>
        <end position="152"/>
    </location>
</feature>
<evidence type="ECO:0000256" key="18">
    <source>
        <dbReference type="RuleBase" id="RU003938"/>
    </source>
</evidence>
<dbReference type="InterPro" id="IPR000374">
    <property type="entry name" value="PC_trans"/>
</dbReference>
<feature type="transmembrane region" description="Helical" evidence="19">
    <location>
        <begin position="20"/>
        <end position="48"/>
    </location>
</feature>
<gene>
    <name evidence="20" type="ORF">AWL63_15230</name>
</gene>
<keyword evidence="14" id="KW-0443">Lipid metabolism</keyword>
<feature type="transmembrane region" description="Helical" evidence="19">
    <location>
        <begin position="69"/>
        <end position="102"/>
    </location>
</feature>
<dbReference type="EMBL" id="CP014168">
    <property type="protein sequence ID" value="AOH85108.1"/>
    <property type="molecule type" value="Genomic_DNA"/>
</dbReference>
<keyword evidence="16" id="KW-0594">Phospholipid biosynthesis</keyword>
<dbReference type="Pfam" id="PF01148">
    <property type="entry name" value="CTP_transf_1"/>
    <property type="match status" value="1"/>
</dbReference>
<dbReference type="RefSeq" id="WP_069205654.1">
    <property type="nucleotide sequence ID" value="NZ_CP014168.1"/>
</dbReference>
<evidence type="ECO:0000256" key="19">
    <source>
        <dbReference type="SAM" id="Phobius"/>
    </source>
</evidence>
<dbReference type="KEGG" id="span:AWL63_15230"/>
<dbReference type="OrthoDB" id="9799199at2"/>
<evidence type="ECO:0000256" key="6">
    <source>
        <dbReference type="ARBA" id="ARBA00012487"/>
    </source>
</evidence>
<dbReference type="PANTHER" id="PTHR46382:SF1">
    <property type="entry name" value="PHOSPHATIDATE CYTIDYLYLTRANSFERASE"/>
    <property type="match status" value="1"/>
</dbReference>
<evidence type="ECO:0000256" key="7">
    <source>
        <dbReference type="ARBA" id="ARBA00019373"/>
    </source>
</evidence>
<dbReference type="Proteomes" id="UP000094256">
    <property type="component" value="Chromosome"/>
</dbReference>
<comment type="subcellular location">
    <subcellularLocation>
        <location evidence="2">Cell membrane</location>
        <topology evidence="2">Multi-pass membrane protein</topology>
    </subcellularLocation>
</comment>
<feature type="transmembrane region" description="Helical" evidence="19">
    <location>
        <begin position="172"/>
        <end position="193"/>
    </location>
</feature>
<evidence type="ECO:0000256" key="15">
    <source>
        <dbReference type="ARBA" id="ARBA00023136"/>
    </source>
</evidence>
<dbReference type="EC" id="2.7.7.41" evidence="6 18"/>
<protein>
    <recommendedName>
        <fullName evidence="7 18">Phosphatidate cytidylyltransferase</fullName>
        <ecNumber evidence="6 18">2.7.7.41</ecNumber>
    </recommendedName>
</protein>
<keyword evidence="9" id="KW-0444">Lipid biosynthesis</keyword>
<evidence type="ECO:0000313" key="20">
    <source>
        <dbReference type="EMBL" id="AOH85108.1"/>
    </source>
</evidence>
<dbReference type="GO" id="GO:0004605">
    <property type="term" value="F:phosphatidate cytidylyltransferase activity"/>
    <property type="evidence" value="ECO:0007669"/>
    <property type="project" value="UniProtKB-EC"/>
</dbReference>
<keyword evidence="13 19" id="KW-1133">Transmembrane helix</keyword>
<dbReference type="PROSITE" id="PS01315">
    <property type="entry name" value="CDS"/>
    <property type="match status" value="1"/>
</dbReference>
<evidence type="ECO:0000256" key="11">
    <source>
        <dbReference type="ARBA" id="ARBA00022692"/>
    </source>
</evidence>
<dbReference type="GO" id="GO:0016024">
    <property type="term" value="P:CDP-diacylglycerol biosynthetic process"/>
    <property type="evidence" value="ECO:0007669"/>
    <property type="project" value="UniProtKB-UniPathway"/>
</dbReference>
<dbReference type="STRING" id="1560345.AWL63_15230"/>
<dbReference type="PANTHER" id="PTHR46382">
    <property type="entry name" value="PHOSPHATIDATE CYTIDYLYLTRANSFERASE"/>
    <property type="match status" value="1"/>
</dbReference>
<evidence type="ECO:0000313" key="21">
    <source>
        <dbReference type="Proteomes" id="UP000094256"/>
    </source>
</evidence>
<evidence type="ECO:0000256" key="14">
    <source>
        <dbReference type="ARBA" id="ARBA00023098"/>
    </source>
</evidence>
<evidence type="ECO:0000256" key="5">
    <source>
        <dbReference type="ARBA" id="ARBA00010185"/>
    </source>
</evidence>
<evidence type="ECO:0000256" key="4">
    <source>
        <dbReference type="ARBA" id="ARBA00005189"/>
    </source>
</evidence>
<organism evidence="20 21">
    <name type="scientific">Sphingomonas panacis</name>
    <dbReference type="NCBI Taxonomy" id="1560345"/>
    <lineage>
        <taxon>Bacteria</taxon>
        <taxon>Pseudomonadati</taxon>
        <taxon>Pseudomonadota</taxon>
        <taxon>Alphaproteobacteria</taxon>
        <taxon>Sphingomonadales</taxon>
        <taxon>Sphingomonadaceae</taxon>
        <taxon>Sphingomonas</taxon>
    </lineage>
</organism>
<evidence type="ECO:0000256" key="3">
    <source>
        <dbReference type="ARBA" id="ARBA00005119"/>
    </source>
</evidence>
<feature type="transmembrane region" description="Helical" evidence="19">
    <location>
        <begin position="108"/>
        <end position="126"/>
    </location>
</feature>
<keyword evidence="8" id="KW-1003">Cell membrane</keyword>
<dbReference type="GO" id="GO:0005886">
    <property type="term" value="C:plasma membrane"/>
    <property type="evidence" value="ECO:0007669"/>
    <property type="project" value="UniProtKB-SubCell"/>
</dbReference>
<reference evidence="20 21" key="1">
    <citation type="submission" date="2016-01" db="EMBL/GenBank/DDBJ databases">
        <title>Complete genome and mega plasmid sequence of Sphingomonas panacis DCY99 elicits systemic resistance in rice to Xanthomonas oryzae.</title>
        <authorList>
            <person name="Kim Y.J."/>
            <person name="Yang D.C."/>
            <person name="Sing P."/>
        </authorList>
    </citation>
    <scope>NUCLEOTIDE SEQUENCE [LARGE SCALE GENOMIC DNA]</scope>
    <source>
        <strain evidence="20 21">DCY99</strain>
    </source>
</reference>
<comment type="similarity">
    <text evidence="5 18">Belongs to the CDS family.</text>
</comment>
<comment type="pathway">
    <text evidence="3 18">Phospholipid metabolism; CDP-diacylglycerol biosynthesis; CDP-diacylglycerol from sn-glycerol 3-phosphate: step 3/3.</text>
</comment>
<evidence type="ECO:0000256" key="8">
    <source>
        <dbReference type="ARBA" id="ARBA00022475"/>
    </source>
</evidence>
<dbReference type="UniPathway" id="UPA00557">
    <property type="reaction ID" value="UER00614"/>
</dbReference>
<keyword evidence="10 18" id="KW-0808">Transferase</keyword>
<evidence type="ECO:0000256" key="17">
    <source>
        <dbReference type="ARBA" id="ARBA00023264"/>
    </source>
</evidence>
<evidence type="ECO:0000256" key="2">
    <source>
        <dbReference type="ARBA" id="ARBA00004651"/>
    </source>
</evidence>
<keyword evidence="11 18" id="KW-0812">Transmembrane</keyword>
<evidence type="ECO:0000256" key="16">
    <source>
        <dbReference type="ARBA" id="ARBA00023209"/>
    </source>
</evidence>
<comment type="pathway">
    <text evidence="4">Lipid metabolism.</text>
</comment>
<keyword evidence="21" id="KW-1185">Reference proteome</keyword>
<accession>A0A1B3ZCF6</accession>
<comment type="catalytic activity">
    <reaction evidence="1 18">
        <text>a 1,2-diacyl-sn-glycero-3-phosphate + CTP + H(+) = a CDP-1,2-diacyl-sn-glycerol + diphosphate</text>
        <dbReference type="Rhea" id="RHEA:16229"/>
        <dbReference type="ChEBI" id="CHEBI:15378"/>
        <dbReference type="ChEBI" id="CHEBI:33019"/>
        <dbReference type="ChEBI" id="CHEBI:37563"/>
        <dbReference type="ChEBI" id="CHEBI:58332"/>
        <dbReference type="ChEBI" id="CHEBI:58608"/>
        <dbReference type="EC" id="2.7.7.41"/>
    </reaction>
</comment>
<dbReference type="AlphaFoldDB" id="A0A1B3ZCF6"/>
<evidence type="ECO:0000256" key="12">
    <source>
        <dbReference type="ARBA" id="ARBA00022695"/>
    </source>
</evidence>
<proteinExistence type="inferred from homology"/>
<sequence length="264" mass="27623">MNEGGASKRPSELALRTIVGIALIAVALGAIVAGDIVFWLVCVTLGLLMMGEWADLQATPAATKRLAQLALFVPLSVMAPIMAGPGFFTLGLLAGAGFFIVIVTQRPMLAAGAIYVGLPTLALLVIREQKEGIVFTLWVLALVWACDIGAYAAGRVIGGPKLAPAISPNKTWAGLLGGMAMAAIFGAFLHAMYGLPLRLTLATPFLAVIAQGGDLYESWLKRRAGVKDSGNIFPGHGGVLDRLDGLVPVAPVAAFLVILPRFYF</sequence>
<keyword evidence="17" id="KW-1208">Phospholipid metabolism</keyword>
<evidence type="ECO:0000256" key="9">
    <source>
        <dbReference type="ARBA" id="ARBA00022516"/>
    </source>
</evidence>
<keyword evidence="12 18" id="KW-0548">Nucleotidyltransferase</keyword>
<name>A0A1B3ZCF6_9SPHN</name>
<keyword evidence="15 19" id="KW-0472">Membrane</keyword>
<evidence type="ECO:0000256" key="13">
    <source>
        <dbReference type="ARBA" id="ARBA00022989"/>
    </source>
</evidence>
<evidence type="ECO:0000256" key="1">
    <source>
        <dbReference type="ARBA" id="ARBA00001698"/>
    </source>
</evidence>
<evidence type="ECO:0000256" key="10">
    <source>
        <dbReference type="ARBA" id="ARBA00022679"/>
    </source>
</evidence>